<feature type="compositionally biased region" description="Low complexity" evidence="2">
    <location>
        <begin position="596"/>
        <end position="609"/>
    </location>
</feature>
<dbReference type="GO" id="GO:0003700">
    <property type="term" value="F:DNA-binding transcription factor activity"/>
    <property type="evidence" value="ECO:0007669"/>
    <property type="project" value="InterPro"/>
</dbReference>
<dbReference type="GO" id="GO:0003677">
    <property type="term" value="F:DNA binding"/>
    <property type="evidence" value="ECO:0007669"/>
    <property type="project" value="InterPro"/>
</dbReference>
<dbReference type="InterPro" id="IPR050987">
    <property type="entry name" value="AtrR-like"/>
</dbReference>
<organism evidence="4 5">
    <name type="scientific">Talaromyces stipitatus (strain ATCC 10500 / CBS 375.48 / QM 6759 / NRRL 1006)</name>
    <name type="common">Penicillium stipitatum</name>
    <dbReference type="NCBI Taxonomy" id="441959"/>
    <lineage>
        <taxon>Eukaryota</taxon>
        <taxon>Fungi</taxon>
        <taxon>Dikarya</taxon>
        <taxon>Ascomycota</taxon>
        <taxon>Pezizomycotina</taxon>
        <taxon>Eurotiomycetes</taxon>
        <taxon>Eurotiomycetidae</taxon>
        <taxon>Eurotiales</taxon>
        <taxon>Trichocomaceae</taxon>
        <taxon>Talaromyces</taxon>
        <taxon>Talaromyces sect. Talaromyces</taxon>
    </lineage>
</organism>
<proteinExistence type="predicted"/>
<protein>
    <recommendedName>
        <fullName evidence="3">Xylanolytic transcriptional activator regulatory domain-containing protein</fullName>
    </recommendedName>
</protein>
<dbReference type="GO" id="GO:0006351">
    <property type="term" value="P:DNA-templated transcription"/>
    <property type="evidence" value="ECO:0007669"/>
    <property type="project" value="InterPro"/>
</dbReference>
<evidence type="ECO:0000259" key="3">
    <source>
        <dbReference type="SMART" id="SM00906"/>
    </source>
</evidence>
<feature type="region of interest" description="Disordered" evidence="2">
    <location>
        <begin position="594"/>
        <end position="617"/>
    </location>
</feature>
<evidence type="ECO:0000313" key="4">
    <source>
        <dbReference type="EMBL" id="EED13707.1"/>
    </source>
</evidence>
<dbReference type="EMBL" id="EQ962658">
    <property type="protein sequence ID" value="EED13707.1"/>
    <property type="molecule type" value="Genomic_DNA"/>
</dbReference>
<accession>B8MMF2</accession>
<name>B8MMF2_TALSN</name>
<dbReference type="Proteomes" id="UP000001745">
    <property type="component" value="Unassembled WGS sequence"/>
</dbReference>
<dbReference type="PANTHER" id="PTHR46910">
    <property type="entry name" value="TRANSCRIPTION FACTOR PDR1"/>
    <property type="match status" value="1"/>
</dbReference>
<dbReference type="InterPro" id="IPR007219">
    <property type="entry name" value="XnlR_reg_dom"/>
</dbReference>
<keyword evidence="5" id="KW-1185">Reference proteome</keyword>
<dbReference type="OrthoDB" id="2123952at2759"/>
<dbReference type="OMA" id="MQKYSGL"/>
<dbReference type="RefSeq" id="XP_002485945.1">
    <property type="nucleotide sequence ID" value="XM_002485900.1"/>
</dbReference>
<dbReference type="PhylomeDB" id="B8MMF2"/>
<dbReference type="GeneID" id="8105401"/>
<dbReference type="CDD" id="cd12148">
    <property type="entry name" value="fungal_TF_MHR"/>
    <property type="match status" value="1"/>
</dbReference>
<dbReference type="InParanoid" id="B8MMF2"/>
<keyword evidence="1" id="KW-0539">Nucleus</keyword>
<dbReference type="GO" id="GO:0008270">
    <property type="term" value="F:zinc ion binding"/>
    <property type="evidence" value="ECO:0007669"/>
    <property type="project" value="InterPro"/>
</dbReference>
<dbReference type="PANTHER" id="PTHR46910:SF18">
    <property type="entry name" value="ZN(II)2CYS6 TRANSCRIPTION FACTOR (EUROFUNG)"/>
    <property type="match status" value="1"/>
</dbReference>
<evidence type="ECO:0000313" key="5">
    <source>
        <dbReference type="Proteomes" id="UP000001745"/>
    </source>
</evidence>
<dbReference type="AlphaFoldDB" id="B8MMF2"/>
<dbReference type="eggNOG" id="ENOG502QTPC">
    <property type="taxonomic scope" value="Eukaryota"/>
</dbReference>
<dbReference type="SMART" id="SM00906">
    <property type="entry name" value="Fungal_trans"/>
    <property type="match status" value="1"/>
</dbReference>
<reference evidence="5" key="1">
    <citation type="journal article" date="2015" name="Genome Announc.">
        <title>Genome sequence of the AIDS-associated pathogen Penicillium marneffei (ATCC18224) and its near taxonomic relative Talaromyces stipitatus (ATCC10500).</title>
        <authorList>
            <person name="Nierman W.C."/>
            <person name="Fedorova-Abrams N.D."/>
            <person name="Andrianopoulos A."/>
        </authorList>
    </citation>
    <scope>NUCLEOTIDE SEQUENCE [LARGE SCALE GENOMIC DNA]</scope>
    <source>
        <strain evidence="5">ATCC 10500 / CBS 375.48 / QM 6759 / NRRL 1006</strain>
    </source>
</reference>
<gene>
    <name evidence="4" type="ORF">TSTA_099580</name>
</gene>
<evidence type="ECO:0000256" key="1">
    <source>
        <dbReference type="ARBA" id="ARBA00023242"/>
    </source>
</evidence>
<feature type="domain" description="Xylanolytic transcriptional activator regulatory" evidence="3">
    <location>
        <begin position="231"/>
        <end position="305"/>
    </location>
</feature>
<evidence type="ECO:0000256" key="2">
    <source>
        <dbReference type="SAM" id="MobiDB-lite"/>
    </source>
</evidence>
<sequence length="658" mass="73247">MADVSAMRISMTRRRITVSYSLRLSSSMEANFPSSESLRPVSWPSARPAVVLEFVRNASHMAQRAVIIAQPSVVPAPGSRSTAGVRASASSSFQPVQDSSPHTGYREVADHETILQLADFYYRVVYPILLYFHWPTFSQNLCAKRYSHDRSLYALTMAVCATASARIQEKAPLPPSSLNLNFASIPPSKVFYQECMDTLNQLKEVGPDFNIMRTEALLGMLDLQYNDLGGCLGHLHRYLAMSAETGFHDEANWPSTLTEIEVQERRRLFWQCYHFDVYLAVTFGCPMRQRESYCCVRYPTEVYDDEEITETGIAPITNGAVSFIRGWNFVTDLYRVLEHMNELWRARETDVTRPGSNLGLLFANLNANRDRVSENDMLLTAQQDWESLPTELKTARPMTGDIIGDRYGFQAANIIITMTTVKMVLTRSEDHTLAQRCAMAGELLDNLSSIPTIYVQATSTAMLHHLAGVGHLLGSITHSPLSPWMYLQVRSAILAMADLIDSLQAALTPDVNISLKLREHVEQTDRAMEEVRKTNTKNHVLHSALPAGVSCIAEKTPSQEDDQDVANIVNKRISNADHSYSTNPDPRSLQPPIIYPSSGMPTTTTSWPSGPSPPPLQFPTDAFEEWPRDFGCGSAFYYLGDAGLGGIPDITDSDASLV</sequence>
<dbReference type="VEuPathDB" id="FungiDB:TSTA_099580"/>
<dbReference type="Pfam" id="PF04082">
    <property type="entry name" value="Fungal_trans"/>
    <property type="match status" value="1"/>
</dbReference>